<comment type="similarity">
    <text evidence="1">Belongs to the LysR transcriptional regulatory family.</text>
</comment>
<dbReference type="Gene3D" id="1.10.10.10">
    <property type="entry name" value="Winged helix-like DNA-binding domain superfamily/Winged helix DNA-binding domain"/>
    <property type="match status" value="1"/>
</dbReference>
<dbReference type="InterPro" id="IPR000847">
    <property type="entry name" value="LysR_HTH_N"/>
</dbReference>
<dbReference type="GO" id="GO:0005829">
    <property type="term" value="C:cytosol"/>
    <property type="evidence" value="ECO:0007669"/>
    <property type="project" value="TreeGrafter"/>
</dbReference>
<accession>A0AAV3M6J5</accession>
<evidence type="ECO:0000313" key="6">
    <source>
        <dbReference type="EMBL" id="EUD11314.1"/>
    </source>
</evidence>
<dbReference type="GO" id="GO:0003677">
    <property type="term" value="F:DNA binding"/>
    <property type="evidence" value="ECO:0007669"/>
    <property type="project" value="UniProtKB-KW"/>
</dbReference>
<dbReference type="InterPro" id="IPR036388">
    <property type="entry name" value="WH-like_DNA-bd_sf"/>
</dbReference>
<organism evidence="6 7">
    <name type="scientific">Providencia alcalifaciens 205/92</name>
    <dbReference type="NCBI Taxonomy" id="1256988"/>
    <lineage>
        <taxon>Bacteria</taxon>
        <taxon>Pseudomonadati</taxon>
        <taxon>Pseudomonadota</taxon>
        <taxon>Gammaproteobacteria</taxon>
        <taxon>Enterobacterales</taxon>
        <taxon>Morganellaceae</taxon>
        <taxon>Providencia</taxon>
    </lineage>
</organism>
<dbReference type="Gene3D" id="3.40.190.290">
    <property type="match status" value="1"/>
</dbReference>
<keyword evidence="3" id="KW-0238">DNA-binding</keyword>
<dbReference type="EMBL" id="JALD01000042">
    <property type="protein sequence ID" value="EUD11314.1"/>
    <property type="molecule type" value="Genomic_DNA"/>
</dbReference>
<evidence type="ECO:0000256" key="1">
    <source>
        <dbReference type="ARBA" id="ARBA00009437"/>
    </source>
</evidence>
<evidence type="ECO:0000256" key="4">
    <source>
        <dbReference type="ARBA" id="ARBA00023163"/>
    </source>
</evidence>
<proteinExistence type="inferred from homology"/>
<dbReference type="InterPro" id="IPR050950">
    <property type="entry name" value="HTH-type_LysR_regulators"/>
</dbReference>
<dbReference type="GO" id="GO:0003700">
    <property type="term" value="F:DNA-binding transcription factor activity"/>
    <property type="evidence" value="ECO:0007669"/>
    <property type="project" value="InterPro"/>
</dbReference>
<dbReference type="RefSeq" id="WP_006659372.1">
    <property type="nucleotide sequence ID" value="NZ_JALD01000042.1"/>
</dbReference>
<name>A0AAV3M6J5_9GAMM</name>
<dbReference type="Proteomes" id="UP000022311">
    <property type="component" value="Unassembled WGS sequence"/>
</dbReference>
<keyword evidence="4" id="KW-0804">Transcription</keyword>
<feature type="domain" description="HTH lysR-type" evidence="5">
    <location>
        <begin position="1"/>
        <end position="58"/>
    </location>
</feature>
<dbReference type="PANTHER" id="PTHR30419:SF8">
    <property type="entry name" value="NITROGEN ASSIMILATION TRANSCRIPTIONAL ACTIVATOR-RELATED"/>
    <property type="match status" value="1"/>
</dbReference>
<dbReference type="PROSITE" id="PS50931">
    <property type="entry name" value="HTH_LYSR"/>
    <property type="match status" value="1"/>
</dbReference>
<evidence type="ECO:0000256" key="2">
    <source>
        <dbReference type="ARBA" id="ARBA00023015"/>
    </source>
</evidence>
<evidence type="ECO:0000259" key="5">
    <source>
        <dbReference type="PROSITE" id="PS50931"/>
    </source>
</evidence>
<evidence type="ECO:0000313" key="7">
    <source>
        <dbReference type="Proteomes" id="UP000022311"/>
    </source>
</evidence>
<dbReference type="FunFam" id="1.10.10.10:FF:000001">
    <property type="entry name" value="LysR family transcriptional regulator"/>
    <property type="match status" value="1"/>
</dbReference>
<dbReference type="InterPro" id="IPR036390">
    <property type="entry name" value="WH_DNA-bd_sf"/>
</dbReference>
<dbReference type="InterPro" id="IPR005119">
    <property type="entry name" value="LysR_subst-bd"/>
</dbReference>
<keyword evidence="2" id="KW-0805">Transcription regulation</keyword>
<reference evidence="6 7" key="1">
    <citation type="submission" date="2014-01" db="EMBL/GenBank/DDBJ databases">
        <authorList>
            <person name="Durkin A.S."/>
            <person name="McCorrison J."/>
            <person name="Torralba M."/>
            <person name="Gillis M."/>
            <person name="Haft D.H."/>
            <person name="Methe B."/>
            <person name="Sutton G."/>
            <person name="Nelson K.E."/>
        </authorList>
    </citation>
    <scope>NUCLEOTIDE SEQUENCE [LARGE SCALE GENOMIC DNA]</scope>
    <source>
        <strain evidence="6 7">205/92</strain>
    </source>
</reference>
<evidence type="ECO:0000256" key="3">
    <source>
        <dbReference type="ARBA" id="ARBA00023125"/>
    </source>
</evidence>
<dbReference type="Pfam" id="PF03466">
    <property type="entry name" value="LysR_substrate"/>
    <property type="match status" value="1"/>
</dbReference>
<dbReference type="SUPFAM" id="SSF53850">
    <property type="entry name" value="Periplasmic binding protein-like II"/>
    <property type="match status" value="1"/>
</dbReference>
<dbReference type="AlphaFoldDB" id="A0AAV3M6J5"/>
<protein>
    <submittedName>
        <fullName evidence="6">LysR substrate-binding domain protein</fullName>
    </submittedName>
</protein>
<comment type="caution">
    <text evidence="6">The sequence shown here is derived from an EMBL/GenBank/DDBJ whole genome shotgun (WGS) entry which is preliminary data.</text>
</comment>
<gene>
    <name evidence="6" type="ORF">HMPREF1563_1608</name>
</gene>
<dbReference type="PANTHER" id="PTHR30419">
    <property type="entry name" value="HTH-TYPE TRANSCRIPTIONAL REGULATOR YBHD"/>
    <property type="match status" value="1"/>
</dbReference>
<sequence length="296" mass="33408">MEIRGLRYFVEVVQQNNFSRAADKLCVTQPAISRSIQKLEQELEYTLLIRETDGVKMTDEGEILFNHARQILEQFDRMNDALKNRSDPLSGVLKVGLPPVIASTYFADIIMEFSQKFPQVELQIIELSSNHMMDAMLRGDVETAAIMSPFDEQQFNLYRFATDRLMLLVNDKHPLASKNIVKFAEILNEPFIFFQDSYRINELVTSACGIHGKKPMIAGRSGHLDLVMAMVRAGVGVTLLPESMWQKNHIDGLSIIPVTEPVLAYELALSTLKGAHPSRRANAWIALALKMLNVKS</sequence>
<dbReference type="GeneID" id="57292669"/>
<dbReference type="Pfam" id="PF00126">
    <property type="entry name" value="HTH_1"/>
    <property type="match status" value="1"/>
</dbReference>
<dbReference type="SUPFAM" id="SSF46785">
    <property type="entry name" value="Winged helix' DNA-binding domain"/>
    <property type="match status" value="1"/>
</dbReference>
<dbReference type="PRINTS" id="PR00039">
    <property type="entry name" value="HTHLYSR"/>
</dbReference>